<reference evidence="4" key="1">
    <citation type="journal article" date="2020" name="PLoS Negl. Trop. Dis.">
        <title>High-quality nuclear genome for Sarcoptes scabiei-A critical resource for a neglected parasite.</title>
        <authorList>
            <person name="Korhonen P.K."/>
            <person name="Gasser R.B."/>
            <person name="Ma G."/>
            <person name="Wang T."/>
            <person name="Stroehlein A.J."/>
            <person name="Young N.D."/>
            <person name="Ang C.S."/>
            <person name="Fernando D.D."/>
            <person name="Lu H.C."/>
            <person name="Taylor S."/>
            <person name="Reynolds S.L."/>
            <person name="Mofiz E."/>
            <person name="Najaraj S.H."/>
            <person name="Gowda H."/>
            <person name="Madugundu A."/>
            <person name="Renuse S."/>
            <person name="Holt D."/>
            <person name="Pandey A."/>
            <person name="Papenfuss A.T."/>
            <person name="Fischer K."/>
        </authorList>
    </citation>
    <scope>NUCLEOTIDE SEQUENCE [LARGE SCALE GENOMIC DNA]</scope>
</reference>
<dbReference type="EnsemblMetazoa" id="SSS_7798s_mrna">
    <property type="protein sequence ID" value="KAF7491634.1"/>
    <property type="gene ID" value="SSS_7798"/>
</dbReference>
<dbReference type="Proteomes" id="UP000070412">
    <property type="component" value="Unassembled WGS sequence"/>
</dbReference>
<feature type="transmembrane region" description="Helical" evidence="1">
    <location>
        <begin position="447"/>
        <end position="467"/>
    </location>
</feature>
<dbReference type="EMBL" id="WVUK01000058">
    <property type="protein sequence ID" value="KAF7491634.1"/>
    <property type="molecule type" value="Genomic_DNA"/>
</dbReference>
<proteinExistence type="predicted"/>
<accession>A0A834R671</accession>
<dbReference type="PANTHER" id="PTHR13304:SF0">
    <property type="entry name" value="GLYCOSYLPHOSPHATIDYLINOSITOL ANCHOR ATTACHMENT 1 PROTEIN"/>
    <property type="match status" value="1"/>
</dbReference>
<name>A0A834R671_SARSC</name>
<dbReference type="PANTHER" id="PTHR13304">
    <property type="entry name" value="GLYCOSYLPHOSPHATIDYLINOSITOL ANCHOR ATTACHMENT 1 PROTEIN"/>
    <property type="match status" value="1"/>
</dbReference>
<evidence type="ECO:0000313" key="3">
    <source>
        <dbReference type="EnsemblMetazoa" id="KAF7491634.1"/>
    </source>
</evidence>
<sequence length="669" mass="77700">MSTTLNHSFRCSRQISSWIKSDIFATKMKILDFKFSNTKLKSSPKISKFLFILSILFYFSGILFSLWSIKNSMKTSFHDNSLLPGLASREYVDSVLAEKILQNLNNLIPSENNETFLLQSLRNEFINIGLEVYEQNFNLISPFRRYNKKIDYGRNLYAIFRAPRATGTETMLLSVANHLESGSTLPSIALMLSLAKFFASRNYWAKDIVFLIYDKESLGLEAWLRANQGFLENEYLKFERLPAKLDMIQAALNLNIESFSLPYVHIKIEGQNGQLPNLDFFNIAVELCNRESVPVLFHGHSFYITNNEFDNLLRQIQTISSMMKVQASMFSSGPHGIFQKFAIPSITIEGLKDDRRFQFHQSTSTLSLGRTIEGIVRSLNNMLEKFNRSFYFYLLLSTRRFISISSYMIAFGLLASPLVFKSLHYYFKASSMQDSDFDFWASFRPCFLAHSLSVSLIFVIRLMLLLAESNQIPLDIEESLPLLISFAFVMWILIPFVWIIITDNNESIEKFHMQSLITTMNCLLFLTSISLINFSLAYVLALIYVPLMTFIPVQDSFWSYSIFQRFKFGRKFCYVFESARLAILLCINPFVLHLIALKCESIQNLVTNDWNTFKLLLGVFKILKSYPTELLSLTEHWYIFDNWALPILILFAYPVWLQLWFQASHRFKH</sequence>
<dbReference type="GO" id="GO:0042765">
    <property type="term" value="C:GPI-anchor transamidase complex"/>
    <property type="evidence" value="ECO:0007669"/>
    <property type="project" value="InterPro"/>
</dbReference>
<reference evidence="2" key="2">
    <citation type="submission" date="2020-01" db="EMBL/GenBank/DDBJ databases">
        <authorList>
            <person name="Korhonen P.K.K."/>
            <person name="Guangxu M.G."/>
            <person name="Wang T.W."/>
            <person name="Stroehlein A.J.S."/>
            <person name="Young N.D."/>
            <person name="Ang C.-S.A."/>
            <person name="Fernando D.W.F."/>
            <person name="Lu H.L."/>
            <person name="Taylor S.T."/>
            <person name="Ehtesham M.E.M."/>
            <person name="Najaraj S.H.N."/>
            <person name="Harsha G.H.G."/>
            <person name="Madugundu A.M."/>
            <person name="Renuse S.R."/>
            <person name="Holt D.H."/>
            <person name="Pandey A.P."/>
            <person name="Papenfuss A.P."/>
            <person name="Gasser R.B.G."/>
            <person name="Fischer K.F."/>
        </authorList>
    </citation>
    <scope>NUCLEOTIDE SEQUENCE</scope>
    <source>
        <strain evidence="2">SSS_KF_BRIS2020</strain>
    </source>
</reference>
<gene>
    <name evidence="2" type="ORF">SSS_7798</name>
</gene>
<feature type="transmembrane region" description="Helical" evidence="1">
    <location>
        <begin position="643"/>
        <end position="661"/>
    </location>
</feature>
<organism evidence="2">
    <name type="scientific">Sarcoptes scabiei</name>
    <name type="common">Itch mite</name>
    <name type="synonym">Acarus scabiei</name>
    <dbReference type="NCBI Taxonomy" id="52283"/>
    <lineage>
        <taxon>Eukaryota</taxon>
        <taxon>Metazoa</taxon>
        <taxon>Ecdysozoa</taxon>
        <taxon>Arthropoda</taxon>
        <taxon>Chelicerata</taxon>
        <taxon>Arachnida</taxon>
        <taxon>Acari</taxon>
        <taxon>Acariformes</taxon>
        <taxon>Sarcoptiformes</taxon>
        <taxon>Astigmata</taxon>
        <taxon>Psoroptidia</taxon>
        <taxon>Sarcoptoidea</taxon>
        <taxon>Sarcoptidae</taxon>
        <taxon>Sarcoptinae</taxon>
        <taxon>Sarcoptes</taxon>
    </lineage>
</organism>
<evidence type="ECO:0000313" key="2">
    <source>
        <dbReference type="EMBL" id="KAF7491634.1"/>
    </source>
</evidence>
<dbReference type="InterPro" id="IPR007246">
    <property type="entry name" value="Gaa1"/>
</dbReference>
<feature type="transmembrane region" description="Helical" evidence="1">
    <location>
        <begin position="523"/>
        <end position="551"/>
    </location>
</feature>
<evidence type="ECO:0000313" key="4">
    <source>
        <dbReference type="Proteomes" id="UP000070412"/>
    </source>
</evidence>
<feature type="transmembrane region" description="Helical" evidence="1">
    <location>
        <begin position="49"/>
        <end position="69"/>
    </location>
</feature>
<dbReference type="AlphaFoldDB" id="A0A834R671"/>
<dbReference type="GO" id="GO:0016255">
    <property type="term" value="P:attachment of GPI anchor to protein"/>
    <property type="evidence" value="ECO:0007669"/>
    <property type="project" value="TreeGrafter"/>
</dbReference>
<keyword evidence="1" id="KW-0812">Transmembrane</keyword>
<dbReference type="OrthoDB" id="445301at2759"/>
<feature type="transmembrane region" description="Helical" evidence="1">
    <location>
        <begin position="479"/>
        <end position="501"/>
    </location>
</feature>
<keyword evidence="1" id="KW-0472">Membrane</keyword>
<protein>
    <submittedName>
        <fullName evidence="2">Glycosylphosphatidylinositol anchor attachment 1 protein</fullName>
    </submittedName>
</protein>
<dbReference type="Pfam" id="PF04114">
    <property type="entry name" value="Gaa1"/>
    <property type="match status" value="1"/>
</dbReference>
<feature type="transmembrane region" description="Helical" evidence="1">
    <location>
        <begin position="407"/>
        <end position="427"/>
    </location>
</feature>
<evidence type="ECO:0000256" key="1">
    <source>
        <dbReference type="SAM" id="Phobius"/>
    </source>
</evidence>
<keyword evidence="4" id="KW-1185">Reference proteome</keyword>
<keyword evidence="1" id="KW-1133">Transmembrane helix</keyword>
<dbReference type="Gene3D" id="3.40.630.10">
    <property type="entry name" value="Zn peptidases"/>
    <property type="match status" value="1"/>
</dbReference>
<reference evidence="3" key="3">
    <citation type="submission" date="2022-06" db="UniProtKB">
        <authorList>
            <consortium name="EnsemblMetazoa"/>
        </authorList>
    </citation>
    <scope>IDENTIFICATION</scope>
</reference>